<dbReference type="EMBL" id="JH993054">
    <property type="protein sequence ID" value="EKX37866.1"/>
    <property type="molecule type" value="Genomic_DNA"/>
</dbReference>
<dbReference type="HOGENOM" id="CLU_898491_0_0_1"/>
<evidence type="ECO:0000313" key="3">
    <source>
        <dbReference type="Proteomes" id="UP000011087"/>
    </source>
</evidence>
<dbReference type="GeneID" id="17294597"/>
<proteinExistence type="predicted"/>
<dbReference type="Proteomes" id="UP000011087">
    <property type="component" value="Unassembled WGS sequence"/>
</dbReference>
<dbReference type="EnsemblProtists" id="EKX37866">
    <property type="protein sequence ID" value="EKX37866"/>
    <property type="gene ID" value="GUITHDRAFT_116007"/>
</dbReference>
<reference evidence="2" key="3">
    <citation type="submission" date="2015-06" db="UniProtKB">
        <authorList>
            <consortium name="EnsemblProtists"/>
        </authorList>
    </citation>
    <scope>IDENTIFICATION</scope>
</reference>
<protein>
    <submittedName>
        <fullName evidence="1 2">Uncharacterized protein</fullName>
    </submittedName>
</protein>
<dbReference type="PaxDb" id="55529-EKX37866"/>
<evidence type="ECO:0000313" key="2">
    <source>
        <dbReference type="EnsemblProtists" id="EKX37866"/>
    </source>
</evidence>
<sequence>MLTSASTVDFYDEYGISPLSTTSLHGYFTTISGVQIYTKQDTEKRIYGYKLMLSSCAGYIVDPWFPLATIRSSSNLTPNTVRMTVELQPNYALTSSQAVTVSWLIGSIYTVQFQIQNPSAEQSALELQHLHLHQPTGLRSHVECNQPGKWTHGAVAVPIPSVFLSSTPLEREGGAGSVIDYHHSWIRYRFKSCPKDVNAYITPSTEDVAKTIAKRTRYYYATSLPVKSSYVKGDGVRGMVITGSTLTGDCSIKYVEAPQSMGGNKPEVRFISDTIHSSTAVHRSVCDERRVEELLQRSFYCREAQDSGKE</sequence>
<keyword evidence="3" id="KW-1185">Reference proteome</keyword>
<accession>L1INK6</accession>
<dbReference type="AlphaFoldDB" id="L1INK6"/>
<dbReference type="KEGG" id="gtt:GUITHDRAFT_116007"/>
<name>L1INK6_GUITC</name>
<organism evidence="1">
    <name type="scientific">Guillardia theta (strain CCMP2712)</name>
    <name type="common">Cryptophyte</name>
    <dbReference type="NCBI Taxonomy" id="905079"/>
    <lineage>
        <taxon>Eukaryota</taxon>
        <taxon>Cryptophyceae</taxon>
        <taxon>Pyrenomonadales</taxon>
        <taxon>Geminigeraceae</taxon>
        <taxon>Guillardia</taxon>
    </lineage>
</organism>
<reference evidence="3" key="2">
    <citation type="submission" date="2012-11" db="EMBL/GenBank/DDBJ databases">
        <authorList>
            <person name="Kuo A."/>
            <person name="Curtis B.A."/>
            <person name="Tanifuji G."/>
            <person name="Burki F."/>
            <person name="Gruber A."/>
            <person name="Irimia M."/>
            <person name="Maruyama S."/>
            <person name="Arias M.C."/>
            <person name="Ball S.G."/>
            <person name="Gile G.H."/>
            <person name="Hirakawa Y."/>
            <person name="Hopkins J.F."/>
            <person name="Rensing S.A."/>
            <person name="Schmutz J."/>
            <person name="Symeonidi A."/>
            <person name="Elias M."/>
            <person name="Eveleigh R.J."/>
            <person name="Herman E.K."/>
            <person name="Klute M.J."/>
            <person name="Nakayama T."/>
            <person name="Obornik M."/>
            <person name="Reyes-Prieto A."/>
            <person name="Armbrust E.V."/>
            <person name="Aves S.J."/>
            <person name="Beiko R.G."/>
            <person name="Coutinho P."/>
            <person name="Dacks J.B."/>
            <person name="Durnford D.G."/>
            <person name="Fast N.M."/>
            <person name="Green B.R."/>
            <person name="Grisdale C."/>
            <person name="Hempe F."/>
            <person name="Henrissat B."/>
            <person name="Hoppner M.P."/>
            <person name="Ishida K.-I."/>
            <person name="Kim E."/>
            <person name="Koreny L."/>
            <person name="Kroth P.G."/>
            <person name="Liu Y."/>
            <person name="Malik S.-B."/>
            <person name="Maier U.G."/>
            <person name="McRose D."/>
            <person name="Mock T."/>
            <person name="Neilson J.A."/>
            <person name="Onodera N.T."/>
            <person name="Poole A.M."/>
            <person name="Pritham E.J."/>
            <person name="Richards T.A."/>
            <person name="Rocap G."/>
            <person name="Roy S.W."/>
            <person name="Sarai C."/>
            <person name="Schaack S."/>
            <person name="Shirato S."/>
            <person name="Slamovits C.H."/>
            <person name="Spencer D.F."/>
            <person name="Suzuki S."/>
            <person name="Worden A.Z."/>
            <person name="Zauner S."/>
            <person name="Barry K."/>
            <person name="Bell C."/>
            <person name="Bharti A.K."/>
            <person name="Crow J.A."/>
            <person name="Grimwood J."/>
            <person name="Kramer R."/>
            <person name="Lindquist E."/>
            <person name="Lucas S."/>
            <person name="Salamov A."/>
            <person name="McFadden G.I."/>
            <person name="Lane C.E."/>
            <person name="Keeling P.J."/>
            <person name="Gray M.W."/>
            <person name="Grigoriev I.V."/>
            <person name="Archibald J.M."/>
        </authorList>
    </citation>
    <scope>NUCLEOTIDE SEQUENCE</scope>
    <source>
        <strain evidence="3">CCMP2712</strain>
    </source>
</reference>
<reference evidence="1 3" key="1">
    <citation type="journal article" date="2012" name="Nature">
        <title>Algal genomes reveal evolutionary mosaicism and the fate of nucleomorphs.</title>
        <authorList>
            <consortium name="DOE Joint Genome Institute"/>
            <person name="Curtis B.A."/>
            <person name="Tanifuji G."/>
            <person name="Burki F."/>
            <person name="Gruber A."/>
            <person name="Irimia M."/>
            <person name="Maruyama S."/>
            <person name="Arias M.C."/>
            <person name="Ball S.G."/>
            <person name="Gile G.H."/>
            <person name="Hirakawa Y."/>
            <person name="Hopkins J.F."/>
            <person name="Kuo A."/>
            <person name="Rensing S.A."/>
            <person name="Schmutz J."/>
            <person name="Symeonidi A."/>
            <person name="Elias M."/>
            <person name="Eveleigh R.J."/>
            <person name="Herman E.K."/>
            <person name="Klute M.J."/>
            <person name="Nakayama T."/>
            <person name="Obornik M."/>
            <person name="Reyes-Prieto A."/>
            <person name="Armbrust E.V."/>
            <person name="Aves S.J."/>
            <person name="Beiko R.G."/>
            <person name="Coutinho P."/>
            <person name="Dacks J.B."/>
            <person name="Durnford D.G."/>
            <person name="Fast N.M."/>
            <person name="Green B.R."/>
            <person name="Grisdale C.J."/>
            <person name="Hempel F."/>
            <person name="Henrissat B."/>
            <person name="Hoppner M.P."/>
            <person name="Ishida K."/>
            <person name="Kim E."/>
            <person name="Koreny L."/>
            <person name="Kroth P.G."/>
            <person name="Liu Y."/>
            <person name="Malik S.B."/>
            <person name="Maier U.G."/>
            <person name="McRose D."/>
            <person name="Mock T."/>
            <person name="Neilson J.A."/>
            <person name="Onodera N.T."/>
            <person name="Poole A.M."/>
            <person name="Pritham E.J."/>
            <person name="Richards T.A."/>
            <person name="Rocap G."/>
            <person name="Roy S.W."/>
            <person name="Sarai C."/>
            <person name="Schaack S."/>
            <person name="Shirato S."/>
            <person name="Slamovits C.H."/>
            <person name="Spencer D.F."/>
            <person name="Suzuki S."/>
            <person name="Worden A.Z."/>
            <person name="Zauner S."/>
            <person name="Barry K."/>
            <person name="Bell C."/>
            <person name="Bharti A.K."/>
            <person name="Crow J.A."/>
            <person name="Grimwood J."/>
            <person name="Kramer R."/>
            <person name="Lindquist E."/>
            <person name="Lucas S."/>
            <person name="Salamov A."/>
            <person name="McFadden G.I."/>
            <person name="Lane C.E."/>
            <person name="Keeling P.J."/>
            <person name="Gray M.W."/>
            <person name="Grigoriev I.V."/>
            <person name="Archibald J.M."/>
        </authorList>
    </citation>
    <scope>NUCLEOTIDE SEQUENCE</scope>
    <source>
        <strain evidence="1 3">CCMP2712</strain>
    </source>
</reference>
<gene>
    <name evidence="1" type="ORF">GUITHDRAFT_116007</name>
</gene>
<dbReference type="RefSeq" id="XP_005824846.1">
    <property type="nucleotide sequence ID" value="XM_005824789.1"/>
</dbReference>
<evidence type="ECO:0000313" key="1">
    <source>
        <dbReference type="EMBL" id="EKX37866.1"/>
    </source>
</evidence>